<proteinExistence type="predicted"/>
<feature type="compositionally biased region" description="Polar residues" evidence="1">
    <location>
        <begin position="1"/>
        <end position="10"/>
    </location>
</feature>
<name>A0ABR2D0N1_9ROSI</name>
<keyword evidence="3" id="KW-1185">Reference proteome</keyword>
<organism evidence="2 3">
    <name type="scientific">Hibiscus sabdariffa</name>
    <name type="common">roselle</name>
    <dbReference type="NCBI Taxonomy" id="183260"/>
    <lineage>
        <taxon>Eukaryota</taxon>
        <taxon>Viridiplantae</taxon>
        <taxon>Streptophyta</taxon>
        <taxon>Embryophyta</taxon>
        <taxon>Tracheophyta</taxon>
        <taxon>Spermatophyta</taxon>
        <taxon>Magnoliopsida</taxon>
        <taxon>eudicotyledons</taxon>
        <taxon>Gunneridae</taxon>
        <taxon>Pentapetalae</taxon>
        <taxon>rosids</taxon>
        <taxon>malvids</taxon>
        <taxon>Malvales</taxon>
        <taxon>Malvaceae</taxon>
        <taxon>Malvoideae</taxon>
        <taxon>Hibiscus</taxon>
    </lineage>
</organism>
<comment type="caution">
    <text evidence="2">The sequence shown here is derived from an EMBL/GenBank/DDBJ whole genome shotgun (WGS) entry which is preliminary data.</text>
</comment>
<evidence type="ECO:0000256" key="1">
    <source>
        <dbReference type="SAM" id="MobiDB-lite"/>
    </source>
</evidence>
<dbReference type="EMBL" id="JBBPBM010000038">
    <property type="protein sequence ID" value="KAK8527282.1"/>
    <property type="molecule type" value="Genomic_DNA"/>
</dbReference>
<feature type="region of interest" description="Disordered" evidence="1">
    <location>
        <begin position="1"/>
        <end position="30"/>
    </location>
</feature>
<dbReference type="Proteomes" id="UP001472677">
    <property type="component" value="Unassembled WGS sequence"/>
</dbReference>
<evidence type="ECO:0000313" key="2">
    <source>
        <dbReference type="EMBL" id="KAK8527282.1"/>
    </source>
</evidence>
<evidence type="ECO:0000313" key="3">
    <source>
        <dbReference type="Proteomes" id="UP001472677"/>
    </source>
</evidence>
<feature type="compositionally biased region" description="Polar residues" evidence="1">
    <location>
        <begin position="17"/>
        <end position="30"/>
    </location>
</feature>
<protein>
    <submittedName>
        <fullName evidence="2">Uncharacterized protein</fullName>
    </submittedName>
</protein>
<reference evidence="2 3" key="1">
    <citation type="journal article" date="2024" name="G3 (Bethesda)">
        <title>Genome assembly of Hibiscus sabdariffa L. provides insights into metabolisms of medicinal natural products.</title>
        <authorList>
            <person name="Kim T."/>
        </authorList>
    </citation>
    <scope>NUCLEOTIDE SEQUENCE [LARGE SCALE GENOMIC DNA]</scope>
    <source>
        <strain evidence="2">TK-2024</strain>
        <tissue evidence="2">Old leaves</tissue>
    </source>
</reference>
<accession>A0ABR2D0N1</accession>
<sequence length="107" mass="11615">MKTAQKSSSRVFGPATVQPQFDASSPSTRSPPCLISFSLVLGSGLPKSLCVAASHHCCSASDELSSHHPPTNQYHQHTFFSPLFLLLSLVFTRNDSSTLDQDRTHVT</sequence>
<gene>
    <name evidence="2" type="ORF">V6N12_054501</name>
</gene>